<dbReference type="GO" id="GO:0006955">
    <property type="term" value="P:immune response"/>
    <property type="evidence" value="ECO:0007669"/>
    <property type="project" value="InterPro"/>
</dbReference>
<dbReference type="InterPro" id="IPR011162">
    <property type="entry name" value="MHC_I/II-like_Ag-recog"/>
</dbReference>
<feature type="non-terminal residue" evidence="4">
    <location>
        <position position="1"/>
    </location>
</feature>
<evidence type="ECO:0000259" key="3">
    <source>
        <dbReference type="SMART" id="SM00921"/>
    </source>
</evidence>
<evidence type="ECO:0000256" key="1">
    <source>
        <dbReference type="ARBA" id="ARBA00023157"/>
    </source>
</evidence>
<gene>
    <name evidence="4" type="primary">Hladpb1</name>
    <name evidence="4" type="ORF">DAPCHR_R10320</name>
</gene>
<dbReference type="InterPro" id="IPR014745">
    <property type="entry name" value="MHC_II_a/b_N"/>
</dbReference>
<keyword evidence="5" id="KW-1185">Reference proteome</keyword>
<evidence type="ECO:0000313" key="4">
    <source>
        <dbReference type="EMBL" id="NWV57660.1"/>
    </source>
</evidence>
<feature type="non-terminal residue" evidence="4">
    <location>
        <position position="82"/>
    </location>
</feature>
<dbReference type="EMBL" id="VZRO01008219">
    <property type="protein sequence ID" value="NWV57660.1"/>
    <property type="molecule type" value="Genomic_DNA"/>
</dbReference>
<feature type="domain" description="MHC class II beta chain N-terminal" evidence="3">
    <location>
        <begin position="1"/>
        <end position="63"/>
    </location>
</feature>
<dbReference type="PANTHER" id="PTHR19944:SF99">
    <property type="entry name" value="HLA CLASS II HISTOCOMPATIBILITY ANTIGEN, DRB1 BETA CHAIN"/>
    <property type="match status" value="1"/>
</dbReference>
<sequence length="82" mass="9807">RYVKRYFYNREQYAMFDSDVGEFVGDTPFGEKVARYWNSNPVIMEQKRTAVDWLCRHNYEVFTPFSVERRVPPSPSQSPPVH</sequence>
<accession>A0A7K6G2W8</accession>
<dbReference type="InterPro" id="IPR000353">
    <property type="entry name" value="MHC_II_b_N"/>
</dbReference>
<dbReference type="GO" id="GO:0019882">
    <property type="term" value="P:antigen processing and presentation"/>
    <property type="evidence" value="ECO:0007669"/>
    <property type="project" value="InterPro"/>
</dbReference>
<dbReference type="Gene3D" id="3.10.320.10">
    <property type="entry name" value="Class II Histocompatibility Antigen, M Beta Chain, Chain B, domain 1"/>
    <property type="match status" value="1"/>
</dbReference>
<keyword evidence="2" id="KW-0325">Glycoprotein</keyword>
<dbReference type="PANTHER" id="PTHR19944">
    <property type="entry name" value="MHC CLASS II-RELATED"/>
    <property type="match status" value="1"/>
</dbReference>
<dbReference type="SMART" id="SM00921">
    <property type="entry name" value="MHC_II_beta"/>
    <property type="match status" value="1"/>
</dbReference>
<organism evidence="4 5">
    <name type="scientific">Daphoenositta chrysoptera</name>
    <name type="common">varied sittella</name>
    <dbReference type="NCBI Taxonomy" id="254528"/>
    <lineage>
        <taxon>Eukaryota</taxon>
        <taxon>Metazoa</taxon>
        <taxon>Chordata</taxon>
        <taxon>Craniata</taxon>
        <taxon>Vertebrata</taxon>
        <taxon>Euteleostomi</taxon>
        <taxon>Archelosauria</taxon>
        <taxon>Archosauria</taxon>
        <taxon>Dinosauria</taxon>
        <taxon>Saurischia</taxon>
        <taxon>Theropoda</taxon>
        <taxon>Coelurosauria</taxon>
        <taxon>Aves</taxon>
        <taxon>Neognathae</taxon>
        <taxon>Neoaves</taxon>
        <taxon>Telluraves</taxon>
        <taxon>Australaves</taxon>
        <taxon>Passeriformes</taxon>
        <taxon>Corvoidea</taxon>
        <taxon>Pachycephalidae</taxon>
        <taxon>Daphoenositta</taxon>
    </lineage>
</organism>
<evidence type="ECO:0000256" key="2">
    <source>
        <dbReference type="ARBA" id="ARBA00023180"/>
    </source>
</evidence>
<dbReference type="GO" id="GO:0042613">
    <property type="term" value="C:MHC class II protein complex"/>
    <property type="evidence" value="ECO:0007669"/>
    <property type="project" value="InterPro"/>
</dbReference>
<name>A0A7K6G2W8_9CORV</name>
<dbReference type="AlphaFoldDB" id="A0A7K6G2W8"/>
<comment type="caution">
    <text evidence="4">The sequence shown here is derived from an EMBL/GenBank/DDBJ whole genome shotgun (WGS) entry which is preliminary data.</text>
</comment>
<evidence type="ECO:0000313" key="5">
    <source>
        <dbReference type="Proteomes" id="UP000557315"/>
    </source>
</evidence>
<protein>
    <submittedName>
        <fullName evidence="4">DPB1 protein</fullName>
    </submittedName>
</protein>
<dbReference type="Pfam" id="PF00969">
    <property type="entry name" value="MHC_II_beta"/>
    <property type="match status" value="1"/>
</dbReference>
<keyword evidence="1" id="KW-1015">Disulfide bond</keyword>
<dbReference type="Proteomes" id="UP000557315">
    <property type="component" value="Unassembled WGS sequence"/>
</dbReference>
<dbReference type="InterPro" id="IPR050160">
    <property type="entry name" value="MHC/Immunoglobulin"/>
</dbReference>
<dbReference type="SUPFAM" id="SSF54452">
    <property type="entry name" value="MHC antigen-recognition domain"/>
    <property type="match status" value="1"/>
</dbReference>
<reference evidence="4 5" key="1">
    <citation type="submission" date="2019-09" db="EMBL/GenBank/DDBJ databases">
        <title>Bird 10,000 Genomes (B10K) Project - Family phase.</title>
        <authorList>
            <person name="Zhang G."/>
        </authorList>
    </citation>
    <scope>NUCLEOTIDE SEQUENCE [LARGE SCALE GENOMIC DNA]</scope>
    <source>
        <strain evidence="4">B10K-DU-029-47</strain>
        <tissue evidence="4">Heart</tissue>
    </source>
</reference>
<proteinExistence type="predicted"/>